<reference evidence="2 3" key="1">
    <citation type="submission" date="2015-09" db="EMBL/GenBank/DDBJ databases">
        <title>Host preference determinants of Valsa canker pathogens revealed by comparative genomics.</title>
        <authorList>
            <person name="Yin Z."/>
            <person name="Huang L."/>
        </authorList>
    </citation>
    <scope>NUCLEOTIDE SEQUENCE [LARGE SCALE GENOMIC DNA]</scope>
    <source>
        <strain evidence="2 3">SXYLt</strain>
    </source>
</reference>
<proteinExistence type="predicted"/>
<sequence length="662" mass="75483">METPYIYDSIEGASSPCCRVLELLPGEFDDDIFVRLRVIQLGNEESEPFEAVSYAWGSAERPHKIYVATNETREGDADARSHYVQVTRNLAQLLRHFRLPDTTRTIWVDAICINQDDTQERSAQVQLMPLLYRTAAHVLVWLGPEEDDSTWALGTFSWWASKVAVDEISGELVLLDSSDPVEDAWMADSRTALSPSSREFTSCRKLIERPWFERVWVRQEIHLSAHKSSVHCGHCSIAWSGLATGIMSLFRRAVDPDTPNRAGYSHRLRLVSDLGYKRHWFFERLIYNVWLSSCLDPRDKVYGILGMLREEEAWIAEALEPDYTISKSHLYRRVFEVSLENGDGLNMMELCLPSRGSKWKPTWLPDWADQGARPEPMLRQRPDLGAAAEVRIVSDELLLLAKGVLYAEVNMVKPSSLKGGPVAALAVEQEIRDIYTTFSPYMEEGVDILETMAYTLSQSNVSEHNIGHTNPYQKHSLVDLKTALGMICIPDGLEDTQVDMLDRLLDHAALSLRNRSIAMTDKGHMVLAPAEAEVGDVLAVLLGSSLLVVLRRKPDDRYQVVGVCHAHGLNWGEGLVGPLPQGWRFVRHWNTTKFYKLWLQDLSTGRVTNFDPRIDWEELEVPEHDHTCDDHLEEWGQGRHFRRPGEAYFRKRGVPLQEFYIE</sequence>
<comment type="caution">
    <text evidence="2">The sequence shown here is derived from an EMBL/GenBank/DDBJ whole genome shotgun (WGS) entry which is preliminary data.</text>
</comment>
<dbReference type="PANTHER" id="PTHR24148">
    <property type="entry name" value="ANKYRIN REPEAT DOMAIN-CONTAINING PROTEIN 39 HOMOLOG-RELATED"/>
    <property type="match status" value="1"/>
</dbReference>
<dbReference type="AlphaFoldDB" id="A0A423VMH1"/>
<organism evidence="2 3">
    <name type="scientific">Cytospora leucostoma</name>
    <dbReference type="NCBI Taxonomy" id="1230097"/>
    <lineage>
        <taxon>Eukaryota</taxon>
        <taxon>Fungi</taxon>
        <taxon>Dikarya</taxon>
        <taxon>Ascomycota</taxon>
        <taxon>Pezizomycotina</taxon>
        <taxon>Sordariomycetes</taxon>
        <taxon>Sordariomycetidae</taxon>
        <taxon>Diaporthales</taxon>
        <taxon>Cytosporaceae</taxon>
        <taxon>Cytospora</taxon>
    </lineage>
</organism>
<dbReference type="EMBL" id="LKEB01000086">
    <property type="protein sequence ID" value="ROV92224.1"/>
    <property type="molecule type" value="Genomic_DNA"/>
</dbReference>
<keyword evidence="3" id="KW-1185">Reference proteome</keyword>
<feature type="domain" description="Heterokaryon incompatibility" evidence="1">
    <location>
        <begin position="49"/>
        <end position="220"/>
    </location>
</feature>
<dbReference type="InterPro" id="IPR052895">
    <property type="entry name" value="HetReg/Transcr_Mod"/>
</dbReference>
<evidence type="ECO:0000313" key="2">
    <source>
        <dbReference type="EMBL" id="ROV92224.1"/>
    </source>
</evidence>
<evidence type="ECO:0000259" key="1">
    <source>
        <dbReference type="Pfam" id="PF06985"/>
    </source>
</evidence>
<dbReference type="Proteomes" id="UP000285146">
    <property type="component" value="Unassembled WGS sequence"/>
</dbReference>
<protein>
    <recommendedName>
        <fullName evidence="1">Heterokaryon incompatibility domain-containing protein</fullName>
    </recommendedName>
</protein>
<dbReference type="Pfam" id="PF06985">
    <property type="entry name" value="HET"/>
    <property type="match status" value="1"/>
</dbReference>
<dbReference type="InterPro" id="IPR010730">
    <property type="entry name" value="HET"/>
</dbReference>
<dbReference type="STRING" id="1230097.A0A423VMH1"/>
<dbReference type="PANTHER" id="PTHR24148:SF82">
    <property type="entry name" value="HETEROKARYON INCOMPATIBILITY DOMAIN-CONTAINING PROTEIN"/>
    <property type="match status" value="1"/>
</dbReference>
<accession>A0A423VMH1</accession>
<dbReference type="InParanoid" id="A0A423VMH1"/>
<dbReference type="OrthoDB" id="4850726at2759"/>
<name>A0A423VMH1_9PEZI</name>
<gene>
    <name evidence="2" type="ORF">VPNG_09659</name>
</gene>
<evidence type="ECO:0000313" key="3">
    <source>
        <dbReference type="Proteomes" id="UP000285146"/>
    </source>
</evidence>